<evidence type="ECO:0000313" key="7">
    <source>
        <dbReference type="EMBL" id="KAJ4762478.1"/>
    </source>
</evidence>
<feature type="domain" description="Terpene synthase metal-binding" evidence="6">
    <location>
        <begin position="134"/>
        <end position="371"/>
    </location>
</feature>
<gene>
    <name evidence="7" type="ORF">LUZ62_072853</name>
</gene>
<organism evidence="7 8">
    <name type="scientific">Rhynchospora pubera</name>
    <dbReference type="NCBI Taxonomy" id="906938"/>
    <lineage>
        <taxon>Eukaryota</taxon>
        <taxon>Viridiplantae</taxon>
        <taxon>Streptophyta</taxon>
        <taxon>Embryophyta</taxon>
        <taxon>Tracheophyta</taxon>
        <taxon>Spermatophyta</taxon>
        <taxon>Magnoliopsida</taxon>
        <taxon>Liliopsida</taxon>
        <taxon>Poales</taxon>
        <taxon>Cyperaceae</taxon>
        <taxon>Cyperoideae</taxon>
        <taxon>Rhynchosporeae</taxon>
        <taxon>Rhynchospora</taxon>
    </lineage>
</organism>
<dbReference type="SFLD" id="SFLDG01019">
    <property type="entry name" value="Terpene_Cyclase_Like_1_C_Termi"/>
    <property type="match status" value="1"/>
</dbReference>
<dbReference type="Gene3D" id="1.10.600.10">
    <property type="entry name" value="Farnesyl Diphosphate Synthase"/>
    <property type="match status" value="1"/>
</dbReference>
<reference evidence="7" key="1">
    <citation type="submission" date="2022-08" db="EMBL/GenBank/DDBJ databases">
        <authorList>
            <person name="Marques A."/>
        </authorList>
    </citation>
    <scope>NUCLEOTIDE SEQUENCE</scope>
    <source>
        <strain evidence="7">RhyPub2mFocal</strain>
        <tissue evidence="7">Leaves</tissue>
    </source>
</reference>
<dbReference type="GO" id="GO:0010333">
    <property type="term" value="F:terpene synthase activity"/>
    <property type="evidence" value="ECO:0007669"/>
    <property type="project" value="InterPro"/>
</dbReference>
<evidence type="ECO:0000256" key="2">
    <source>
        <dbReference type="ARBA" id="ARBA00001946"/>
    </source>
</evidence>
<dbReference type="GO" id="GO:0000287">
    <property type="term" value="F:magnesium ion binding"/>
    <property type="evidence" value="ECO:0007669"/>
    <property type="project" value="InterPro"/>
</dbReference>
<keyword evidence="4" id="KW-0460">Magnesium</keyword>
<dbReference type="InterPro" id="IPR008949">
    <property type="entry name" value="Isoprenoid_synthase_dom_sf"/>
</dbReference>
<feature type="domain" description="Terpene synthase N-terminal" evidence="5">
    <location>
        <begin position="6"/>
        <end position="88"/>
    </location>
</feature>
<dbReference type="Gene3D" id="1.50.10.130">
    <property type="entry name" value="Terpene synthase, N-terminal domain"/>
    <property type="match status" value="1"/>
</dbReference>
<keyword evidence="8" id="KW-1185">Reference proteome</keyword>
<dbReference type="InterPro" id="IPR034741">
    <property type="entry name" value="Terpene_cyclase-like_1_C"/>
</dbReference>
<dbReference type="SUPFAM" id="SSF48239">
    <property type="entry name" value="Terpenoid cyclases/Protein prenyltransferases"/>
    <property type="match status" value="1"/>
</dbReference>
<dbReference type="EMBL" id="JAMFTS010000004">
    <property type="protein sequence ID" value="KAJ4762478.1"/>
    <property type="molecule type" value="Genomic_DNA"/>
</dbReference>
<dbReference type="InterPro" id="IPR044814">
    <property type="entry name" value="Terpene_cyclase_plant_C1"/>
</dbReference>
<dbReference type="Pfam" id="PF03936">
    <property type="entry name" value="Terpene_synth_C"/>
    <property type="match status" value="1"/>
</dbReference>
<dbReference type="PANTHER" id="PTHR31225:SF252">
    <property type="entry name" value="TERPENE SYNTHASE 12-RELATED"/>
    <property type="match status" value="1"/>
</dbReference>
<dbReference type="CDD" id="cd00684">
    <property type="entry name" value="Terpene_cyclase_plant_C1"/>
    <property type="match status" value="1"/>
</dbReference>
<protein>
    <submittedName>
        <fullName evidence="7">Terpene synthase</fullName>
    </submittedName>
</protein>
<dbReference type="SUPFAM" id="SSF48576">
    <property type="entry name" value="Terpenoid synthases"/>
    <property type="match status" value="1"/>
</dbReference>
<dbReference type="FunFam" id="1.10.600.10:FF:000007">
    <property type="entry name" value="Isoprene synthase, chloroplastic"/>
    <property type="match status" value="1"/>
</dbReference>
<dbReference type="PANTHER" id="PTHR31225">
    <property type="entry name" value="OS04G0344100 PROTEIN-RELATED"/>
    <property type="match status" value="1"/>
</dbReference>
<evidence type="ECO:0000256" key="4">
    <source>
        <dbReference type="ARBA" id="ARBA00022842"/>
    </source>
</evidence>
<dbReference type="InterPro" id="IPR050148">
    <property type="entry name" value="Terpene_synthase-like"/>
</dbReference>
<dbReference type="InterPro" id="IPR008930">
    <property type="entry name" value="Terpenoid_cyclase/PrenylTrfase"/>
</dbReference>
<dbReference type="InterPro" id="IPR001906">
    <property type="entry name" value="Terpene_synth_N"/>
</dbReference>
<dbReference type="SFLD" id="SFLDS00005">
    <property type="entry name" value="Isoprenoid_Synthase_Type_I"/>
    <property type="match status" value="1"/>
</dbReference>
<dbReference type="Pfam" id="PF01397">
    <property type="entry name" value="Terpene_synth"/>
    <property type="match status" value="1"/>
</dbReference>
<dbReference type="InterPro" id="IPR036965">
    <property type="entry name" value="Terpene_synth_N_sf"/>
</dbReference>
<sequence>MKEGRNKEKVTKLKEEVRQMVLKEELLRDKLELVDALQQLGVAYHFKEEIKYVLKGIHVSMIQMSFSTVGDLHVISLLFRHLRLHGFSTRWFIDEYKVEMKMRPALLELAVLDFNLIQTSFKKELKDLSSWWTDLRLYEKLPFIRDRLVENHLWSVAFTFEPKHASLRKVQTKAICLIALFDDIYDVYGSLDELEAFTDAIEQWDLSAMDKLPEYMQICFMVLFNTLNDSAYDILRQKGLNIIPYLRRAWTDLCKSWLAEARWYHGGYSPTLQEYLENAWVSIASIIVFSNAYCMDGDVTARDLEQFSFGYPEIARLSSMTFRLYDDLGTSKAEIERGDVDKSIQCYMREKKVTESVARQDIRDMILKYWKLMNSQNVGNSVFQEYFRNVALNISRMAQCIYQHGDGYAEPGQETKDRVMSVLLEPIEI</sequence>
<evidence type="ECO:0000256" key="1">
    <source>
        <dbReference type="ARBA" id="ARBA00001936"/>
    </source>
</evidence>
<proteinExistence type="predicted"/>
<comment type="cofactor">
    <cofactor evidence="1">
        <name>Mn(2+)</name>
        <dbReference type="ChEBI" id="CHEBI:29035"/>
    </cofactor>
</comment>
<dbReference type="InterPro" id="IPR005630">
    <property type="entry name" value="Terpene_synthase_metal-bd"/>
</dbReference>
<dbReference type="AlphaFoldDB" id="A0AAV8D1B2"/>
<evidence type="ECO:0000259" key="5">
    <source>
        <dbReference type="Pfam" id="PF01397"/>
    </source>
</evidence>
<comment type="caution">
    <text evidence="7">The sequence shown here is derived from an EMBL/GenBank/DDBJ whole genome shotgun (WGS) entry which is preliminary data.</text>
</comment>
<evidence type="ECO:0000256" key="3">
    <source>
        <dbReference type="ARBA" id="ARBA00022723"/>
    </source>
</evidence>
<dbReference type="Proteomes" id="UP001140206">
    <property type="component" value="Chromosome 4"/>
</dbReference>
<evidence type="ECO:0000313" key="8">
    <source>
        <dbReference type="Proteomes" id="UP001140206"/>
    </source>
</evidence>
<accession>A0AAV8D1B2</accession>
<keyword evidence="3" id="KW-0479">Metal-binding</keyword>
<dbReference type="GO" id="GO:0016102">
    <property type="term" value="P:diterpenoid biosynthetic process"/>
    <property type="evidence" value="ECO:0007669"/>
    <property type="project" value="InterPro"/>
</dbReference>
<name>A0AAV8D1B2_9POAL</name>
<evidence type="ECO:0000259" key="6">
    <source>
        <dbReference type="Pfam" id="PF03936"/>
    </source>
</evidence>
<comment type="cofactor">
    <cofactor evidence="2">
        <name>Mg(2+)</name>
        <dbReference type="ChEBI" id="CHEBI:18420"/>
    </cofactor>
</comment>